<evidence type="ECO:0000313" key="1">
    <source>
        <dbReference type="EMBL" id="TNN06005.1"/>
    </source>
</evidence>
<organism evidence="1 2">
    <name type="scientific">Schistosoma japonicum</name>
    <name type="common">Blood fluke</name>
    <dbReference type="NCBI Taxonomy" id="6182"/>
    <lineage>
        <taxon>Eukaryota</taxon>
        <taxon>Metazoa</taxon>
        <taxon>Spiralia</taxon>
        <taxon>Lophotrochozoa</taxon>
        <taxon>Platyhelminthes</taxon>
        <taxon>Trematoda</taxon>
        <taxon>Digenea</taxon>
        <taxon>Strigeidida</taxon>
        <taxon>Schistosomatoidea</taxon>
        <taxon>Schistosomatidae</taxon>
        <taxon>Schistosoma</taxon>
    </lineage>
</organism>
<evidence type="ECO:0000313" key="2">
    <source>
        <dbReference type="Proteomes" id="UP000311919"/>
    </source>
</evidence>
<accession>A0A4Z2CP71</accession>
<dbReference type="AlphaFoldDB" id="A0A4Z2CP71"/>
<sequence>MCDVQQTLLNNVIDSNNVLLRISHLYSKRLGKTVDSLDISHALCVIDKTSFSMYYGLIADKLAEFRDYFIVLFGIEELVVPYIRVLCLAEGFDLDVQSAKSLIKSIQPPKLTFNKPSPEHLDLRRLINELQWLCISAPEEDREDDHMKYNQFISGDLIDDPLILVEKFCPSLCKLSGRSNYTPSVNPKCVIGNDLDDLFSTDIENDSNKITGKTTTQMDKLIDARCQRSVEDSKQDSLLIDLSLDALKQMSDNLSFWDICRSGVARASLWSVIDSISQIIDITSDSSSSSSNSAPFNTNSYVNRTSNCSIQLGSTKSVINLPIHHWGPVIPFDIINDEFFNVFWIQLVLNQFRTTLGEVETKFNATTNLSCLGDSMKTDAHLRSSDLSQGLSLSKCVHDLNRYGIGVSYHNHSKRLACDYLPVLRVLACGEKSRQEVSTKRRFLHYFDRISLFLRPSTREFLAKSRLF</sequence>
<dbReference type="OrthoDB" id="269496at2759"/>
<keyword evidence="2" id="KW-1185">Reference proteome</keyword>
<proteinExistence type="predicted"/>
<dbReference type="EMBL" id="SKCS01000487">
    <property type="protein sequence ID" value="TNN06005.1"/>
    <property type="molecule type" value="Genomic_DNA"/>
</dbReference>
<name>A0A4Z2CP71_SCHJA</name>
<comment type="caution">
    <text evidence="1">The sequence shown here is derived from an EMBL/GenBank/DDBJ whole genome shotgun (WGS) entry which is preliminary data.</text>
</comment>
<dbReference type="Proteomes" id="UP000311919">
    <property type="component" value="Unassembled WGS sequence"/>
</dbReference>
<protein>
    <submittedName>
        <fullName evidence="1">Isochorismatase domain-containing 1</fullName>
    </submittedName>
</protein>
<gene>
    <name evidence="1" type="ORF">EWB00_008697</name>
</gene>
<reference evidence="1 2" key="1">
    <citation type="submission" date="2019-03" db="EMBL/GenBank/DDBJ databases">
        <title>An improved genome assembly of the fluke Schistosoma japonicum.</title>
        <authorList>
            <person name="Hu W."/>
            <person name="Luo F."/>
            <person name="Yin M."/>
            <person name="Mo X."/>
            <person name="Sun C."/>
            <person name="Wu Q."/>
            <person name="Zhu B."/>
            <person name="Xiang M."/>
            <person name="Wang J."/>
            <person name="Wang Y."/>
            <person name="Zhang T."/>
            <person name="Xu B."/>
            <person name="Zheng H."/>
            <person name="Feng Z."/>
        </authorList>
    </citation>
    <scope>NUCLEOTIDE SEQUENCE [LARGE SCALE GENOMIC DNA]</scope>
    <source>
        <strain evidence="1">HuSjv2</strain>
        <tissue evidence="1">Worms</tissue>
    </source>
</reference>
<dbReference type="STRING" id="6182.A0A4Z2CP71"/>